<evidence type="ECO:0000313" key="3">
    <source>
        <dbReference type="Proteomes" id="UP000324222"/>
    </source>
</evidence>
<gene>
    <name evidence="2" type="ORF">E2C01_074995</name>
</gene>
<organism evidence="2 3">
    <name type="scientific">Portunus trituberculatus</name>
    <name type="common">Swimming crab</name>
    <name type="synonym">Neptunus trituberculatus</name>
    <dbReference type="NCBI Taxonomy" id="210409"/>
    <lineage>
        <taxon>Eukaryota</taxon>
        <taxon>Metazoa</taxon>
        <taxon>Ecdysozoa</taxon>
        <taxon>Arthropoda</taxon>
        <taxon>Crustacea</taxon>
        <taxon>Multicrustacea</taxon>
        <taxon>Malacostraca</taxon>
        <taxon>Eumalacostraca</taxon>
        <taxon>Eucarida</taxon>
        <taxon>Decapoda</taxon>
        <taxon>Pleocyemata</taxon>
        <taxon>Brachyura</taxon>
        <taxon>Eubrachyura</taxon>
        <taxon>Portunoidea</taxon>
        <taxon>Portunidae</taxon>
        <taxon>Portuninae</taxon>
        <taxon>Portunus</taxon>
    </lineage>
</organism>
<accession>A0A5B7IEM6</accession>
<evidence type="ECO:0000313" key="2">
    <source>
        <dbReference type="EMBL" id="MPC80416.1"/>
    </source>
</evidence>
<sequence>MEACTDTSTSPSTTAITTTTKTDTNNRWWPHFLSCLQELYDRSGQMSTTTHPGCHDARRDSSSSSIDVGGEEHRLPPLHEPRKHPSLQQHTSCTLHY</sequence>
<feature type="region of interest" description="Disordered" evidence="1">
    <location>
        <begin position="45"/>
        <end position="97"/>
    </location>
</feature>
<evidence type="ECO:0000256" key="1">
    <source>
        <dbReference type="SAM" id="MobiDB-lite"/>
    </source>
</evidence>
<feature type="compositionally biased region" description="Basic and acidic residues" evidence="1">
    <location>
        <begin position="70"/>
        <end position="80"/>
    </location>
</feature>
<dbReference type="Proteomes" id="UP000324222">
    <property type="component" value="Unassembled WGS sequence"/>
</dbReference>
<feature type="compositionally biased region" description="Polar residues" evidence="1">
    <location>
        <begin position="86"/>
        <end position="97"/>
    </location>
</feature>
<reference evidence="2 3" key="1">
    <citation type="submission" date="2019-05" db="EMBL/GenBank/DDBJ databases">
        <title>Another draft genome of Portunus trituberculatus and its Hox gene families provides insights of decapod evolution.</title>
        <authorList>
            <person name="Jeong J.-H."/>
            <person name="Song I."/>
            <person name="Kim S."/>
            <person name="Choi T."/>
            <person name="Kim D."/>
            <person name="Ryu S."/>
            <person name="Kim W."/>
        </authorList>
    </citation>
    <scope>NUCLEOTIDE SEQUENCE [LARGE SCALE GENOMIC DNA]</scope>
    <source>
        <tissue evidence="2">Muscle</tissue>
    </source>
</reference>
<proteinExistence type="predicted"/>
<dbReference type="EMBL" id="VSRR010053964">
    <property type="protein sequence ID" value="MPC80416.1"/>
    <property type="molecule type" value="Genomic_DNA"/>
</dbReference>
<comment type="caution">
    <text evidence="2">The sequence shown here is derived from an EMBL/GenBank/DDBJ whole genome shotgun (WGS) entry which is preliminary data.</text>
</comment>
<keyword evidence="3" id="KW-1185">Reference proteome</keyword>
<protein>
    <submittedName>
        <fullName evidence="2">Uncharacterized protein</fullName>
    </submittedName>
</protein>
<dbReference type="AlphaFoldDB" id="A0A5B7IEM6"/>
<name>A0A5B7IEM6_PORTR</name>